<dbReference type="RefSeq" id="WP_267780139.1">
    <property type="nucleotide sequence ID" value="NZ_CP113089.1"/>
</dbReference>
<feature type="compositionally biased region" description="Low complexity" evidence="1">
    <location>
        <begin position="1"/>
        <end position="22"/>
    </location>
</feature>
<reference evidence="2" key="1">
    <citation type="submission" date="2022-11" db="EMBL/GenBank/DDBJ databases">
        <title>Description of Microcella daejonensis nov. sp, isolated from riverside soil.</title>
        <authorList>
            <person name="Molina K.M."/>
            <person name="Kim S.B."/>
        </authorList>
    </citation>
    <scope>NUCLEOTIDE SEQUENCE</scope>
    <source>
        <strain evidence="2">MMS21-STM12</strain>
    </source>
</reference>
<protein>
    <submittedName>
        <fullName evidence="2">Uncharacterized protein</fullName>
    </submittedName>
</protein>
<evidence type="ECO:0000256" key="1">
    <source>
        <dbReference type="SAM" id="MobiDB-lite"/>
    </source>
</evidence>
<evidence type="ECO:0000313" key="2">
    <source>
        <dbReference type="EMBL" id="WAB80472.1"/>
    </source>
</evidence>
<dbReference type="KEGG" id="mdb:OVN18_07765"/>
<gene>
    <name evidence="2" type="ORF">OVN18_07765</name>
</gene>
<name>A0A9E8MJ31_9MICO</name>
<keyword evidence="3" id="KW-1185">Reference proteome</keyword>
<evidence type="ECO:0000313" key="3">
    <source>
        <dbReference type="Proteomes" id="UP001164706"/>
    </source>
</evidence>
<dbReference type="EMBL" id="CP113089">
    <property type="protein sequence ID" value="WAB80472.1"/>
    <property type="molecule type" value="Genomic_DNA"/>
</dbReference>
<dbReference type="AlphaFoldDB" id="A0A9E8MJ31"/>
<accession>A0A9E8MJ31</accession>
<sequence>MFAARPATAARPTAARPADPAAHPGPSGARPAPQPAVLWTDAGGLPLRLVVGGERWRVSDRPTVITEPVSWWSRLDPDATAIGSAPRTACGWRFQATTEDGRSCVFDVRDGGDSARWLVVKVYE</sequence>
<organism evidence="2 3">
    <name type="scientific">Microcella daejeonensis</name>
    <dbReference type="NCBI Taxonomy" id="2994971"/>
    <lineage>
        <taxon>Bacteria</taxon>
        <taxon>Bacillati</taxon>
        <taxon>Actinomycetota</taxon>
        <taxon>Actinomycetes</taxon>
        <taxon>Micrococcales</taxon>
        <taxon>Microbacteriaceae</taxon>
        <taxon>Microcella</taxon>
    </lineage>
</organism>
<proteinExistence type="predicted"/>
<feature type="region of interest" description="Disordered" evidence="1">
    <location>
        <begin position="1"/>
        <end position="37"/>
    </location>
</feature>
<dbReference type="Proteomes" id="UP001164706">
    <property type="component" value="Chromosome"/>
</dbReference>